<comment type="similarity">
    <text evidence="5">Belongs to the glycosyl hydrolase 10 (cellulase F) family.</text>
</comment>
<dbReference type="GO" id="GO:0031176">
    <property type="term" value="F:endo-1,4-beta-xylanase activity"/>
    <property type="evidence" value="ECO:0007669"/>
    <property type="project" value="UniProtKB-EC"/>
</dbReference>
<organism evidence="9">
    <name type="scientific">uncultured bacterium contig00005</name>
    <dbReference type="NCBI Taxonomy" id="1181497"/>
    <lineage>
        <taxon>Bacteria</taxon>
        <taxon>environmental samples</taxon>
    </lineage>
</organism>
<keyword evidence="3 5" id="KW-0326">Glycosidase</keyword>
<keyword evidence="7" id="KW-0732">Signal</keyword>
<proteinExistence type="inferred from homology"/>
<dbReference type="EMBL" id="JQ844200">
    <property type="protein sequence ID" value="AGS52531.1"/>
    <property type="molecule type" value="Genomic_DNA"/>
</dbReference>
<dbReference type="InterPro" id="IPR001000">
    <property type="entry name" value="GH10_dom"/>
</dbReference>
<keyword evidence="9" id="KW-0858">Xylan degradation</keyword>
<keyword evidence="6" id="KW-0812">Transmembrane</keyword>
<accession>A0A806KL98</accession>
<dbReference type="SMART" id="SM00633">
    <property type="entry name" value="Glyco_10"/>
    <property type="match status" value="1"/>
</dbReference>
<evidence type="ECO:0000256" key="6">
    <source>
        <dbReference type="SAM" id="Phobius"/>
    </source>
</evidence>
<evidence type="ECO:0000313" key="9">
    <source>
        <dbReference type="EMBL" id="AGS52531.1"/>
    </source>
</evidence>
<dbReference type="InterPro" id="IPR017853">
    <property type="entry name" value="GH"/>
</dbReference>
<name>A0A806KL98_9BACT</name>
<dbReference type="SUPFAM" id="SSF51445">
    <property type="entry name" value="(Trans)glycosidases"/>
    <property type="match status" value="1"/>
</dbReference>
<evidence type="ECO:0000259" key="8">
    <source>
        <dbReference type="SMART" id="SM00633"/>
    </source>
</evidence>
<evidence type="ECO:0000256" key="2">
    <source>
        <dbReference type="ARBA" id="ARBA00023277"/>
    </source>
</evidence>
<keyword evidence="4 5" id="KW-0624">Polysaccharide degradation</keyword>
<reference evidence="9" key="1">
    <citation type="submission" date="2012-03" db="EMBL/GenBank/DDBJ databases">
        <title>Functional metagenomics reveals considerable lignocellulase gene clusters in the gut microbiome of a wood-feeding higher termite.</title>
        <authorList>
            <person name="Liu N."/>
        </authorList>
    </citation>
    <scope>NUCLEOTIDE SEQUENCE</scope>
</reference>
<dbReference type="AlphaFoldDB" id="A0A806KL98"/>
<dbReference type="PANTHER" id="PTHR31490:SF90">
    <property type="entry name" value="ENDO-1,4-BETA-XYLANASE A"/>
    <property type="match status" value="1"/>
</dbReference>
<keyword evidence="6" id="KW-0472">Membrane</keyword>
<protein>
    <recommendedName>
        <fullName evidence="5">Beta-xylanase</fullName>
        <ecNumber evidence="5">3.2.1.8</ecNumber>
    </recommendedName>
</protein>
<evidence type="ECO:0000256" key="1">
    <source>
        <dbReference type="ARBA" id="ARBA00022801"/>
    </source>
</evidence>
<dbReference type="Pfam" id="PF00331">
    <property type="entry name" value="Glyco_hydro_10"/>
    <property type="match status" value="1"/>
</dbReference>
<dbReference type="InterPro" id="IPR044846">
    <property type="entry name" value="GH10"/>
</dbReference>
<sequence>MRRTLWATLALCLLLAMGAQTATAAQTTTLPEAGQSFEKYPALKDVYKDYFLVGTVDKFDLEVRRDLIAYNFNTITNENIMKPTNQQRTKGKFTFDGTRFLLSQARDLIPGVKVIGHTLAWHEQTPFWMWNHPGYDSSVALENLTAHIEGVLGEFGAGLYSVDVVNEAMKDNIADPNDWKNALRSDEGWYLALGWEWVELAFLAAAKVVDDNGWDCKLYYNDYNTEVPSKATAIHEMVRDINERYAGQRPNGKQLIEGVGMQTHLNSATDMDSVEASVQLFTDLPGVSISFTEIDIRYPVSGGSLTDAQAVAQAEQYAKLFVILKKYAAGRAGTSGNPQVIERVTFWGVDDAMSWKKDEKPLPWGAVSDGQILAKEALLGVLWPEEYLGIPPVTKGVPSGGLDIGITHIAAAAAVLFALTGSGVFAVLESRKRK</sequence>
<dbReference type="PRINTS" id="PR00134">
    <property type="entry name" value="GLHYDRLASE10"/>
</dbReference>
<evidence type="ECO:0000256" key="5">
    <source>
        <dbReference type="RuleBase" id="RU361174"/>
    </source>
</evidence>
<feature type="transmembrane region" description="Helical" evidence="6">
    <location>
        <begin position="409"/>
        <end position="428"/>
    </location>
</feature>
<dbReference type="PANTHER" id="PTHR31490">
    <property type="entry name" value="GLYCOSYL HYDROLASE"/>
    <property type="match status" value="1"/>
</dbReference>
<evidence type="ECO:0000256" key="4">
    <source>
        <dbReference type="ARBA" id="ARBA00023326"/>
    </source>
</evidence>
<keyword evidence="1 5" id="KW-0378">Hydrolase</keyword>
<evidence type="ECO:0000256" key="3">
    <source>
        <dbReference type="ARBA" id="ARBA00023295"/>
    </source>
</evidence>
<keyword evidence="6" id="KW-1133">Transmembrane helix</keyword>
<dbReference type="EC" id="3.2.1.8" evidence="5"/>
<keyword evidence="2 5" id="KW-0119">Carbohydrate metabolism</keyword>
<feature type="chain" id="PRO_5033019716" description="Beta-xylanase" evidence="7">
    <location>
        <begin position="25"/>
        <end position="434"/>
    </location>
</feature>
<feature type="domain" description="GH10" evidence="8">
    <location>
        <begin position="81"/>
        <end position="385"/>
    </location>
</feature>
<comment type="catalytic activity">
    <reaction evidence="5">
        <text>Endohydrolysis of (1-&gt;4)-beta-D-xylosidic linkages in xylans.</text>
        <dbReference type="EC" id="3.2.1.8"/>
    </reaction>
</comment>
<feature type="signal peptide" evidence="7">
    <location>
        <begin position="1"/>
        <end position="24"/>
    </location>
</feature>
<dbReference type="Gene3D" id="3.20.20.80">
    <property type="entry name" value="Glycosidases"/>
    <property type="match status" value="1"/>
</dbReference>
<dbReference type="GO" id="GO:0045493">
    <property type="term" value="P:xylan catabolic process"/>
    <property type="evidence" value="ECO:0007669"/>
    <property type="project" value="UniProtKB-KW"/>
</dbReference>
<evidence type="ECO:0000256" key="7">
    <source>
        <dbReference type="SAM" id="SignalP"/>
    </source>
</evidence>